<dbReference type="InterPro" id="IPR052016">
    <property type="entry name" value="Bact_Sigma-Reg"/>
</dbReference>
<dbReference type="PANTHER" id="PTHR43156:SF2">
    <property type="entry name" value="STAGE II SPORULATION PROTEIN E"/>
    <property type="match status" value="1"/>
</dbReference>
<evidence type="ECO:0000313" key="6">
    <source>
        <dbReference type="Proteomes" id="UP001597115"/>
    </source>
</evidence>
<keyword evidence="2" id="KW-0812">Transmembrane</keyword>
<accession>A0ABW4I3H4</accession>
<feature type="domain" description="PPM-type phosphatase" evidence="3">
    <location>
        <begin position="451"/>
        <end position="663"/>
    </location>
</feature>
<gene>
    <name evidence="5" type="ORF">ACFSCW_08190</name>
</gene>
<evidence type="ECO:0000256" key="1">
    <source>
        <dbReference type="ARBA" id="ARBA00022801"/>
    </source>
</evidence>
<keyword evidence="6" id="KW-1185">Reference proteome</keyword>
<evidence type="ECO:0000259" key="3">
    <source>
        <dbReference type="SMART" id="SM00331"/>
    </source>
</evidence>
<dbReference type="Gene3D" id="3.60.40.10">
    <property type="entry name" value="PPM-type phosphatase domain"/>
    <property type="match status" value="1"/>
</dbReference>
<evidence type="ECO:0000313" key="5">
    <source>
        <dbReference type="EMBL" id="MFD1611777.1"/>
    </source>
</evidence>
<dbReference type="RefSeq" id="WP_380888356.1">
    <property type="nucleotide sequence ID" value="NZ_JBHUDY010000001.1"/>
</dbReference>
<reference evidence="6" key="1">
    <citation type="journal article" date="2019" name="Int. J. Syst. Evol. Microbiol.">
        <title>The Global Catalogue of Microorganisms (GCM) 10K type strain sequencing project: providing services to taxonomists for standard genome sequencing and annotation.</title>
        <authorList>
            <consortium name="The Broad Institute Genomics Platform"/>
            <consortium name="The Broad Institute Genome Sequencing Center for Infectious Disease"/>
            <person name="Wu L."/>
            <person name="Ma J."/>
        </authorList>
    </citation>
    <scope>NUCLEOTIDE SEQUENCE [LARGE SCALE GENOMIC DNA]</scope>
    <source>
        <strain evidence="6">CGMCC 1.16275</strain>
    </source>
</reference>
<dbReference type="InterPro" id="IPR036457">
    <property type="entry name" value="PPM-type-like_dom_sf"/>
</dbReference>
<dbReference type="SUPFAM" id="SSF81606">
    <property type="entry name" value="PP2C-like"/>
    <property type="match status" value="1"/>
</dbReference>
<protein>
    <submittedName>
        <fullName evidence="5">CHASE2 domain-containing protein</fullName>
    </submittedName>
</protein>
<keyword evidence="1" id="KW-0378">Hydrolase</keyword>
<evidence type="ECO:0000256" key="2">
    <source>
        <dbReference type="SAM" id="Phobius"/>
    </source>
</evidence>
<dbReference type="Proteomes" id="UP001597115">
    <property type="component" value="Unassembled WGS sequence"/>
</dbReference>
<evidence type="ECO:0000259" key="4">
    <source>
        <dbReference type="SMART" id="SM01080"/>
    </source>
</evidence>
<feature type="transmembrane region" description="Helical" evidence="2">
    <location>
        <begin position="356"/>
        <end position="374"/>
    </location>
</feature>
<comment type="caution">
    <text evidence="5">The sequence shown here is derived from an EMBL/GenBank/DDBJ whole genome shotgun (WGS) entry which is preliminary data.</text>
</comment>
<proteinExistence type="predicted"/>
<dbReference type="InterPro" id="IPR001932">
    <property type="entry name" value="PPM-type_phosphatase-like_dom"/>
</dbReference>
<dbReference type="Pfam" id="PF05226">
    <property type="entry name" value="CHASE2"/>
    <property type="match status" value="1"/>
</dbReference>
<keyword evidence="2" id="KW-0472">Membrane</keyword>
<feature type="domain" description="CHASE2" evidence="4">
    <location>
        <begin position="25"/>
        <end position="348"/>
    </location>
</feature>
<dbReference type="SMART" id="SM00331">
    <property type="entry name" value="PP2C_SIG"/>
    <property type="match status" value="1"/>
</dbReference>
<feature type="transmembrane region" description="Helical" evidence="2">
    <location>
        <begin position="329"/>
        <end position="349"/>
    </location>
</feature>
<dbReference type="InterPro" id="IPR007890">
    <property type="entry name" value="CHASE2"/>
</dbReference>
<dbReference type="PANTHER" id="PTHR43156">
    <property type="entry name" value="STAGE II SPORULATION PROTEIN E-RELATED"/>
    <property type="match status" value="1"/>
</dbReference>
<dbReference type="EMBL" id="JBHUDY010000001">
    <property type="protein sequence ID" value="MFD1611777.1"/>
    <property type="molecule type" value="Genomic_DNA"/>
</dbReference>
<feature type="transmembrane region" description="Helical" evidence="2">
    <location>
        <begin position="386"/>
        <end position="403"/>
    </location>
</feature>
<sequence length="665" mass="70206">MDRRRMRRGGLVAAVIAAVLLLAMGDALRRPLFDGWQRLSPRDLSDTKVRVVLIDAESLKALGPWPWSRFHLAKLTQEIAGRGAVAIGYDVLFAEPDRLGPKQIAGLYPELPAAAVQGLPSPDQAFAQIIGEAPVVLARTGTAEAGGTAALPVDASLPRRLPDGFLHFPRVIGAIPELDDVAAGHGLINAEPGGDGIYRGLPLLATVGAHTAPGLAIEVARVAMGASAIGFDGRAVRLGDWSLPVDRHGEMRLRFGHFPESRMISAVDLIRRNPALSLRGTAVLIGLSSAGTVDVAATPIDRKIYGVLVQAQAVDAILRGSGWLERPRWAWAAEWGAAALIVVLALWLVPRRGAASLLVPFASGAMLGAAWLAFDRWSLLLDPIPQVALSSAAAIGIGLSAAAQTRRERERLREALVEERVSAAANEAELEAARSIQQAMLPRAEALAKLDPRVEIAALLEPARSVGGDFFDVVRLDADRVAFAIADVTGKGVPASLFMALSKALAKSAMLREPLPALAPTIQAELSRDAPDEMGLTMLIGVLDCASGEVRLINAGHENPFVLRAGDAEDVAMEGGPPFCVVDFPWPVERLQLAPGETLLLLTDGVTEAQDAEGRIFGRGRLAKAIAGSAAPHDLVAGVLAQVRAFEAGTEASDDLTLLAIRYLG</sequence>
<dbReference type="SMART" id="SM01080">
    <property type="entry name" value="CHASE2"/>
    <property type="match status" value="1"/>
</dbReference>
<organism evidence="5 6">
    <name type="scientific">Sphingomonas tabacisoli</name>
    <dbReference type="NCBI Taxonomy" id="2249466"/>
    <lineage>
        <taxon>Bacteria</taxon>
        <taxon>Pseudomonadati</taxon>
        <taxon>Pseudomonadota</taxon>
        <taxon>Alphaproteobacteria</taxon>
        <taxon>Sphingomonadales</taxon>
        <taxon>Sphingomonadaceae</taxon>
        <taxon>Sphingomonas</taxon>
    </lineage>
</organism>
<name>A0ABW4I3H4_9SPHN</name>
<dbReference type="Pfam" id="PF07228">
    <property type="entry name" value="SpoIIE"/>
    <property type="match status" value="1"/>
</dbReference>
<keyword evidence="2" id="KW-1133">Transmembrane helix</keyword>